<dbReference type="EMBL" id="MKKU01001018">
    <property type="protein sequence ID" value="RNE98646.1"/>
    <property type="molecule type" value="Genomic_DNA"/>
</dbReference>
<gene>
    <name evidence="3" type="ORF">Tco025E_09190</name>
</gene>
<dbReference type="Proteomes" id="UP000284403">
    <property type="component" value="Unassembled WGS sequence"/>
</dbReference>
<feature type="domain" description="DUF7623" evidence="2">
    <location>
        <begin position="802"/>
        <end position="863"/>
    </location>
</feature>
<feature type="domain" description="DUF7623" evidence="2">
    <location>
        <begin position="936"/>
        <end position="1000"/>
    </location>
</feature>
<keyword evidence="4" id="KW-1185">Reference proteome</keyword>
<feature type="domain" description="DUF7623" evidence="2">
    <location>
        <begin position="400"/>
        <end position="460"/>
    </location>
</feature>
<sequence length="1504" mass="171064">VPLSLLHLDDDAPFQALEAKRAQLKKNPQRNAKVIREVEEDLLDRAAELAEDLKTSEREKFLNPKPNGVPIENVPINSDGPFHDMEIQRLLLREDPVKNATAISNLEDAMNERALELVAKLLADERAFLDPEPLGIPLEELPLDRNEAFMAKETQLRELRKDPARNRQALAALEREMSELVNEIAAGVFEQDRNYLDPEPEGRLLQDLPLRNDKEFHALEKERYQLKKDPKKNAQKMADLEELLNERAHQVAMTLNAAERKKYLDLMPKGVPVEDLPLDTDEEFAKLEAKRAQLTRSPDRHAAKIKDLEDALNLRAEELAQEKLQNERLFMNPEPEGIPLKYLHLDEDAVFHKKEVERLACKAENQRRNKEKIKSLEEELDSRAKELAREMKLRERDTVLEEALSGVPRAILPLDDDMPFGDLEVEYLKAVGDGEDTSKAHNLADAMKKRAEDMAAKIKADSRMKLEQNPLGVPLEELSLDKNEKFCTQEREVFNLMKQPQKNANEISYALERLNAVVLELAQAKVEKERDFLEAETEGRYLSEIPLNTDPTFLGLERQRRELKKNPYADEDRLADLEQMMNDRAHELAKKMNATARPSYLVPTAHGVPVTELPLDNDEEFGRLEAKRAHLCHDPKKNASQIAEVEAALNTRAEEMAADAVRQDRMFLGDEVEGVQVRHLPLDDDAEFTRLEAKRAALKSSDPRRNAPAIEEIENQLQDRASDLAKGLKQELRNLLDSRPLGAPLECLPLDGDERFHALEDNFRELVADPRNSGKLEEIVDQLNARAREMAQELHEKERSVLDQCPEGVPLSSLPLNTDEEFNALETEARALRAAPGSRAKAIARLKELEDAMNRRAAELVNESRKAFCDADPEGIPLELLRLGDDDEFVKMEEELRYLRRDPGENKEIISDLEFDLNNRAHEVAKGLLEGDRGYLDPKPCGIPLAVLPIGGDPAFHALEVERASIKASYAPRNARKLKELEDKLNERLTTLAEEQKAEDVSDLDREPEGIPLENLRLHDDDVFAALVDKIRALKKAPKRNTEAIEDVREQMNDRAHEMAKETLRTGRAFLDKNPQGVPLEVLPLDEDPKFHKLEAERAKLRAQEPRRNAGRILELEAQLKDRALELAVEEKEEVLKPLQQAPLGVPIAALHSHDDPVFGALVSDLWELKRHPSSIRGLQDDLQRQMNDRLLQMAAERLEGDRGYLEEDPLGVPLGLLPLSSDPEFHTLEVQRAILKEQGPRRNSPKLADIEKKLNERAAQLAEDLKRQELEGLDREPEGIPLTALDPHKDAEFSAVVNQLRELTDKTESNPKALQLKMQMNALIHVIAAERKANDRKFLDNNPQGVPLEILPLDEDPKFHQMEAERAKLKAQDPRRNERKVADLENAMNDRCHELACEQLREDLAGVDKEPRDIPLELLHPHGDPAFAALVSDIRELKKDRRKNADAIEGIVRAMNGRADALAAAQLDRGFLDPERQAYLWRFCRLTRMTHSTRRRPSVRDLS</sequence>
<keyword evidence="1" id="KW-0175">Coiled coil</keyword>
<comment type="caution">
    <text evidence="3">The sequence shown here is derived from an EMBL/GenBank/DDBJ whole genome shotgun (WGS) entry which is preliminary data.</text>
</comment>
<feature type="domain" description="DUF7623" evidence="2">
    <location>
        <begin position="1206"/>
        <end position="1270"/>
    </location>
</feature>
<feature type="coiled-coil region" evidence="1">
    <location>
        <begin position="356"/>
        <end position="397"/>
    </location>
</feature>
<feature type="domain" description="DUF7623" evidence="2">
    <location>
        <begin position="1071"/>
        <end position="1134"/>
    </location>
</feature>
<feature type="domain" description="DUF7623" evidence="2">
    <location>
        <begin position="331"/>
        <end position="394"/>
    </location>
</feature>
<feature type="domain" description="DUF7623" evidence="2">
    <location>
        <begin position="1274"/>
        <end position="1336"/>
    </location>
</feature>
<reference evidence="3 4" key="1">
    <citation type="journal article" date="2018" name="BMC Genomics">
        <title>Genomic comparison of Trypanosoma conorhini and Trypanosoma rangeli to Trypanosoma cruzi strains of high and low virulence.</title>
        <authorList>
            <person name="Bradwell K.R."/>
            <person name="Koparde V.N."/>
            <person name="Matveyev A.V."/>
            <person name="Serrano M.G."/>
            <person name="Alves J.M."/>
            <person name="Parikh H."/>
            <person name="Huang B."/>
            <person name="Lee V."/>
            <person name="Espinosa-Alvarez O."/>
            <person name="Ortiz P.A."/>
            <person name="Costa-Martins A.G."/>
            <person name="Teixeira M.M."/>
            <person name="Buck G.A."/>
        </authorList>
    </citation>
    <scope>NUCLEOTIDE SEQUENCE [LARGE SCALE GENOMIC DNA]</scope>
    <source>
        <strain evidence="3 4">025E</strain>
    </source>
</reference>
<evidence type="ECO:0000256" key="1">
    <source>
        <dbReference type="SAM" id="Coils"/>
    </source>
</evidence>
<feature type="domain" description="DUF7623" evidence="2">
    <location>
        <begin position="196"/>
        <end position="259"/>
    </location>
</feature>
<feature type="coiled-coil region" evidence="1">
    <location>
        <begin position="839"/>
        <end position="866"/>
    </location>
</feature>
<proteinExistence type="predicted"/>
<dbReference type="InterPro" id="IPR056040">
    <property type="entry name" value="DUF7623"/>
</dbReference>
<dbReference type="RefSeq" id="XP_029223874.1">
    <property type="nucleotide sequence ID" value="XM_029376015.1"/>
</dbReference>
<feature type="domain" description="DUF7623" evidence="2">
    <location>
        <begin position="603"/>
        <end position="664"/>
    </location>
</feature>
<feature type="domain" description="DUF7623" evidence="2">
    <location>
        <begin position="1139"/>
        <end position="1202"/>
    </location>
</feature>
<name>A0A3R7K0X7_9TRYP</name>
<feature type="domain" description="DUF7623" evidence="2">
    <location>
        <begin position="1340"/>
        <end position="1404"/>
    </location>
</feature>
<feature type="domain" description="DUF7623" evidence="2">
    <location>
        <begin position="736"/>
        <end position="798"/>
    </location>
</feature>
<dbReference type="OrthoDB" id="258624at2759"/>
<evidence type="ECO:0000259" key="2">
    <source>
        <dbReference type="Pfam" id="PF24610"/>
    </source>
</evidence>
<accession>A0A3R7K0X7</accession>
<feature type="domain" description="DUF7623" evidence="2">
    <location>
        <begin position="264"/>
        <end position="327"/>
    </location>
</feature>
<feature type="domain" description="DUF7623" evidence="2">
    <location>
        <begin position="869"/>
        <end position="932"/>
    </location>
</feature>
<feature type="domain" description="DUF7623" evidence="2">
    <location>
        <begin position="533"/>
        <end position="594"/>
    </location>
</feature>
<feature type="coiled-coil region" evidence="1">
    <location>
        <begin position="773"/>
        <end position="800"/>
    </location>
</feature>
<feature type="domain" description="DUF7623" evidence="2">
    <location>
        <begin position="129"/>
        <end position="192"/>
    </location>
</feature>
<feature type="domain" description="DUF7623" evidence="2">
    <location>
        <begin position="62"/>
        <end position="125"/>
    </location>
</feature>
<feature type="domain" description="DUF7623" evidence="2">
    <location>
        <begin position="466"/>
        <end position="529"/>
    </location>
</feature>
<organism evidence="3 4">
    <name type="scientific">Trypanosoma conorhini</name>
    <dbReference type="NCBI Taxonomy" id="83891"/>
    <lineage>
        <taxon>Eukaryota</taxon>
        <taxon>Discoba</taxon>
        <taxon>Euglenozoa</taxon>
        <taxon>Kinetoplastea</taxon>
        <taxon>Metakinetoplastina</taxon>
        <taxon>Trypanosomatida</taxon>
        <taxon>Trypanosomatidae</taxon>
        <taxon>Trypanosoma</taxon>
    </lineage>
</organism>
<feature type="domain" description="DUF7623" evidence="2">
    <location>
        <begin position="1004"/>
        <end position="1065"/>
    </location>
</feature>
<feature type="domain" description="DUF7623" evidence="2">
    <location>
        <begin position="668"/>
        <end position="730"/>
    </location>
</feature>
<feature type="domain" description="DUF7623" evidence="2">
    <location>
        <begin position="1409"/>
        <end position="1469"/>
    </location>
</feature>
<evidence type="ECO:0000313" key="4">
    <source>
        <dbReference type="Proteomes" id="UP000284403"/>
    </source>
</evidence>
<feature type="domain" description="DUF7623" evidence="2">
    <location>
        <begin position="1"/>
        <end position="56"/>
    </location>
</feature>
<dbReference type="GeneID" id="40322801"/>
<feature type="non-terminal residue" evidence="3">
    <location>
        <position position="1"/>
    </location>
</feature>
<protein>
    <submittedName>
        <fullName evidence="3">Putative calpain-like cysteine peptidase</fullName>
    </submittedName>
</protein>
<dbReference type="Pfam" id="PF24610">
    <property type="entry name" value="DUF7623"/>
    <property type="match status" value="22"/>
</dbReference>
<evidence type="ECO:0000313" key="3">
    <source>
        <dbReference type="EMBL" id="RNE98646.1"/>
    </source>
</evidence>